<keyword evidence="1" id="KW-1133">Transmembrane helix</keyword>
<evidence type="ECO:0000313" key="3">
    <source>
        <dbReference type="Proteomes" id="UP000824072"/>
    </source>
</evidence>
<keyword evidence="1" id="KW-0472">Membrane</keyword>
<feature type="transmembrane region" description="Helical" evidence="1">
    <location>
        <begin position="67"/>
        <end position="88"/>
    </location>
</feature>
<feature type="transmembrane region" description="Helical" evidence="1">
    <location>
        <begin position="258"/>
        <end position="277"/>
    </location>
</feature>
<keyword evidence="1" id="KW-0812">Transmembrane</keyword>
<organism evidence="2 3">
    <name type="scientific">Candidatus Pullichristensenella excrementigallinarum</name>
    <dbReference type="NCBI Taxonomy" id="2840907"/>
    <lineage>
        <taxon>Bacteria</taxon>
        <taxon>Bacillati</taxon>
        <taxon>Bacillota</taxon>
        <taxon>Clostridia</taxon>
        <taxon>Candidatus Pullichristensenella</taxon>
    </lineage>
</organism>
<name>A0A9D1IBA7_9FIRM</name>
<feature type="transmembrane region" description="Helical" evidence="1">
    <location>
        <begin position="137"/>
        <end position="154"/>
    </location>
</feature>
<evidence type="ECO:0000313" key="2">
    <source>
        <dbReference type="EMBL" id="HIU33022.1"/>
    </source>
</evidence>
<protein>
    <submittedName>
        <fullName evidence="2">Uncharacterized protein</fullName>
    </submittedName>
</protein>
<feature type="transmembrane region" description="Helical" evidence="1">
    <location>
        <begin position="35"/>
        <end position="55"/>
    </location>
</feature>
<feature type="transmembrane region" description="Helical" evidence="1">
    <location>
        <begin position="337"/>
        <end position="358"/>
    </location>
</feature>
<feature type="transmembrane region" description="Helical" evidence="1">
    <location>
        <begin position="309"/>
        <end position="331"/>
    </location>
</feature>
<dbReference type="AlphaFoldDB" id="A0A9D1IBA7"/>
<comment type="caution">
    <text evidence="2">The sequence shown here is derived from an EMBL/GenBank/DDBJ whole genome shotgun (WGS) entry which is preliminary data.</text>
</comment>
<feature type="transmembrane region" description="Helical" evidence="1">
    <location>
        <begin position="202"/>
        <end position="219"/>
    </location>
</feature>
<gene>
    <name evidence="2" type="ORF">IAB02_00535</name>
</gene>
<dbReference type="Proteomes" id="UP000824072">
    <property type="component" value="Unassembled WGS sequence"/>
</dbReference>
<feature type="transmembrane region" description="Helical" evidence="1">
    <location>
        <begin position="160"/>
        <end position="181"/>
    </location>
</feature>
<proteinExistence type="predicted"/>
<reference evidence="2" key="2">
    <citation type="journal article" date="2021" name="PeerJ">
        <title>Extensive microbial diversity within the chicken gut microbiome revealed by metagenomics and culture.</title>
        <authorList>
            <person name="Gilroy R."/>
            <person name="Ravi A."/>
            <person name="Getino M."/>
            <person name="Pursley I."/>
            <person name="Horton D.L."/>
            <person name="Alikhan N.F."/>
            <person name="Baker D."/>
            <person name="Gharbi K."/>
            <person name="Hall N."/>
            <person name="Watson M."/>
            <person name="Adriaenssens E.M."/>
            <person name="Foster-Nyarko E."/>
            <person name="Jarju S."/>
            <person name="Secka A."/>
            <person name="Antonio M."/>
            <person name="Oren A."/>
            <person name="Chaudhuri R.R."/>
            <person name="La Ragione R."/>
            <person name="Hildebrand F."/>
            <person name="Pallen M.J."/>
        </authorList>
    </citation>
    <scope>NUCLEOTIDE SEQUENCE</scope>
    <source>
        <strain evidence="2">ChiHcec3-11533</strain>
    </source>
</reference>
<feature type="transmembrane region" description="Helical" evidence="1">
    <location>
        <begin position="283"/>
        <end position="302"/>
    </location>
</feature>
<evidence type="ECO:0000256" key="1">
    <source>
        <dbReference type="SAM" id="Phobius"/>
    </source>
</evidence>
<sequence>MKRRILCRPDRAAIPLALAIAASTGRSDASLAIFFWMALARIPTLCMGFALRRAAGTALTPHRLRRYWTFALLITLLGGGLLLFVSAMSPRAAAAFASWSGAAPPKEIWPLAGLGVVLALKDLFAEHLHGHGQAFSAALLEMIAALLLLAAIFLGDARWWLGAGIAALLIAFATGTSIAGNPLAAPHAAPLREIPGAAARELLYPLIAFGLLAAFSRLARIDGNSSLPCAALLIGEAFFCGAQSTFRRSEEESAAVGWWFTLFAGALLIAAAILPALAGRDGKIPYCAVLCAGGMLCALWTGTCLRRRALLSLALETVSAALAALFVGNILGWEATWLVPLLSLVAIALRLADARAVFLRARARRLRGKNSAALSKSQT</sequence>
<reference evidence="2" key="1">
    <citation type="submission" date="2020-10" db="EMBL/GenBank/DDBJ databases">
        <authorList>
            <person name="Gilroy R."/>
        </authorList>
    </citation>
    <scope>NUCLEOTIDE SEQUENCE</scope>
    <source>
        <strain evidence="2">ChiHcec3-11533</strain>
    </source>
</reference>
<accession>A0A9D1IBA7</accession>
<dbReference type="EMBL" id="DVMU01000012">
    <property type="protein sequence ID" value="HIU33022.1"/>
    <property type="molecule type" value="Genomic_DNA"/>
</dbReference>